<dbReference type="AlphaFoldDB" id="A0A3N9TF21"/>
<evidence type="ECO:0000313" key="2">
    <source>
        <dbReference type="Proteomes" id="UP000281112"/>
    </source>
</evidence>
<proteinExistence type="predicted"/>
<reference evidence="1 2" key="1">
    <citation type="submission" date="2018-11" db="EMBL/GenBank/DDBJ databases">
        <title>Vibrio LJC006 sp. nov., isolated from seawater during the bloom of the enteromorpha.</title>
        <authorList>
            <person name="Liang J."/>
        </authorList>
    </citation>
    <scope>NUCLEOTIDE SEQUENCE [LARGE SCALE GENOMIC DNA]</scope>
    <source>
        <strain evidence="1 2">LJC006</strain>
    </source>
</reference>
<dbReference type="Proteomes" id="UP000281112">
    <property type="component" value="Unassembled WGS sequence"/>
</dbReference>
<comment type="caution">
    <text evidence="1">The sequence shown here is derived from an EMBL/GenBank/DDBJ whole genome shotgun (WGS) entry which is preliminary data.</text>
</comment>
<evidence type="ECO:0008006" key="3">
    <source>
        <dbReference type="Google" id="ProtNLM"/>
    </source>
</evidence>
<dbReference type="Pfam" id="PF07295">
    <property type="entry name" value="DUF1451"/>
    <property type="match status" value="1"/>
</dbReference>
<name>A0A3N9TF21_9VIBR</name>
<keyword evidence="2" id="KW-1185">Reference proteome</keyword>
<accession>A0A3N9TF21</accession>
<gene>
    <name evidence="1" type="ORF">EES38_14950</name>
</gene>
<sequence length="157" mass="17852">MSKRQSQYEKLVSEVIEALKQGPKEIERILDTSEKVAEAASDMTKDELALMSAYIRSDLKEFSDSFEEGKNGPFYLMIENSLWEGLTSISDTTQLEWNEVFSELEQRGEYKVGDLISLGTLICEKCGHKEEYNHPSEVIACTQCGHDTFSRIGVKKR</sequence>
<dbReference type="OrthoDB" id="3174978at2"/>
<dbReference type="InterPro" id="IPR009912">
    <property type="entry name" value="DUF1451"/>
</dbReference>
<evidence type="ECO:0000313" key="1">
    <source>
        <dbReference type="EMBL" id="RQW62464.1"/>
    </source>
</evidence>
<dbReference type="EMBL" id="RJVQ01000006">
    <property type="protein sequence ID" value="RQW62464.1"/>
    <property type="molecule type" value="Genomic_DNA"/>
</dbReference>
<organism evidence="1 2">
    <name type="scientific">Vibrio viridaestus</name>
    <dbReference type="NCBI Taxonomy" id="2487322"/>
    <lineage>
        <taxon>Bacteria</taxon>
        <taxon>Pseudomonadati</taxon>
        <taxon>Pseudomonadota</taxon>
        <taxon>Gammaproteobacteria</taxon>
        <taxon>Vibrionales</taxon>
        <taxon>Vibrionaceae</taxon>
        <taxon>Vibrio</taxon>
    </lineage>
</organism>
<dbReference type="RefSeq" id="WP_124938005.1">
    <property type="nucleotide sequence ID" value="NZ_RJVQ01000006.1"/>
</dbReference>
<protein>
    <recommendedName>
        <fullName evidence="3">Zinc ribbon-containing protein</fullName>
    </recommendedName>
</protein>